<reference evidence="3 4" key="1">
    <citation type="submission" date="2017-11" db="EMBL/GenBank/DDBJ databases">
        <title>Draft genome of Arthrobacter agilis strain UMCV2, a plant growth-promoting rhizobacterium and biocontrol capacity of phytopathogenic fungi.</title>
        <authorList>
            <person name="Martinez-Camara R."/>
            <person name="Santoyo G."/>
            <person name="Moreno-Hagelsieb G."/>
            <person name="Valencia-Cantero E."/>
        </authorList>
    </citation>
    <scope>NUCLEOTIDE SEQUENCE [LARGE SCALE GENOMIC DNA]</scope>
    <source>
        <strain evidence="3 4">UMCV2</strain>
    </source>
</reference>
<comment type="catalytic activity">
    <reaction evidence="2">
        <text>D-glyceraldehyde 3-phosphate = dihydroxyacetone phosphate</text>
        <dbReference type="Rhea" id="RHEA:18585"/>
        <dbReference type="ChEBI" id="CHEBI:57642"/>
        <dbReference type="ChEBI" id="CHEBI:59776"/>
        <dbReference type="EC" id="5.3.1.1"/>
    </reaction>
</comment>
<dbReference type="EMBL" id="CP024915">
    <property type="protein sequence ID" value="AUZ88676.1"/>
    <property type="molecule type" value="Genomic_DNA"/>
</dbReference>
<comment type="subcellular location">
    <subcellularLocation>
        <location evidence="2">Cytoplasm</location>
    </subcellularLocation>
</comment>
<comment type="pathway">
    <text evidence="2">Carbohydrate degradation; glycolysis; D-glyceraldehyde 3-phosphate from glycerone phosphate: step 1/1.</text>
</comment>
<evidence type="ECO:0000256" key="1">
    <source>
        <dbReference type="ARBA" id="ARBA00023235"/>
    </source>
</evidence>
<dbReference type="InterPro" id="IPR035990">
    <property type="entry name" value="TIM_sf"/>
</dbReference>
<protein>
    <recommendedName>
        <fullName evidence="2">Triosephosphate isomerase</fullName>
        <ecNumber evidence="2">5.3.1.1</ecNumber>
    </recommendedName>
</protein>
<dbReference type="RefSeq" id="WP_208739830.1">
    <property type="nucleotide sequence ID" value="NZ_CP024915.1"/>
</dbReference>
<dbReference type="AlphaFoldDB" id="A0A2L0UHF3"/>
<dbReference type="PROSITE" id="PS51440">
    <property type="entry name" value="TIM_2"/>
    <property type="match status" value="1"/>
</dbReference>
<dbReference type="InterPro" id="IPR013785">
    <property type="entry name" value="Aldolase_TIM"/>
</dbReference>
<keyword evidence="2" id="KW-0312">Gluconeogenesis</keyword>
<dbReference type="Proteomes" id="UP000239187">
    <property type="component" value="Chromosome"/>
</dbReference>
<dbReference type="Pfam" id="PF00121">
    <property type="entry name" value="TIM"/>
    <property type="match status" value="1"/>
</dbReference>
<sequence>MPRFTIGSSLKMYFGHRRQLEWTRRVAEIASTHPAVQQGVVEPFVIPTFPSIPAVRDLAVPGGLLVGAQDVHWEDAGAYTGEVSAAELAEIGVRLVEINHAERRSMFGETDSTAARKVLASLRHGLVPVLCIGEEEQGEHSSAIRACVQQ</sequence>
<accession>A0A2L0UHF3</accession>
<comment type="pathway">
    <text evidence="2">Carbohydrate biosynthesis; gluconeogenesis.</text>
</comment>
<dbReference type="GO" id="GO:0006094">
    <property type="term" value="P:gluconeogenesis"/>
    <property type="evidence" value="ECO:0007669"/>
    <property type="project" value="UniProtKB-UniPathway"/>
</dbReference>
<evidence type="ECO:0000313" key="3">
    <source>
        <dbReference type="EMBL" id="AUZ88676.1"/>
    </source>
</evidence>
<name>A0A2L0UHF3_9MICC</name>
<comment type="subunit">
    <text evidence="2">Homodimer.</text>
</comment>
<keyword evidence="1 2" id="KW-0413">Isomerase</keyword>
<dbReference type="CDD" id="cd00311">
    <property type="entry name" value="TIM"/>
    <property type="match status" value="1"/>
</dbReference>
<gene>
    <name evidence="3" type="ORF">CVO76_14255</name>
</gene>
<dbReference type="GO" id="GO:0046166">
    <property type="term" value="P:glyceraldehyde-3-phosphate biosynthetic process"/>
    <property type="evidence" value="ECO:0007669"/>
    <property type="project" value="TreeGrafter"/>
</dbReference>
<evidence type="ECO:0000313" key="4">
    <source>
        <dbReference type="Proteomes" id="UP000239187"/>
    </source>
</evidence>
<dbReference type="Gene3D" id="3.20.20.70">
    <property type="entry name" value="Aldolase class I"/>
    <property type="match status" value="1"/>
</dbReference>
<proteinExistence type="inferred from homology"/>
<evidence type="ECO:0000256" key="2">
    <source>
        <dbReference type="RuleBase" id="RU363013"/>
    </source>
</evidence>
<dbReference type="GO" id="GO:0004807">
    <property type="term" value="F:triose-phosphate isomerase activity"/>
    <property type="evidence" value="ECO:0007669"/>
    <property type="project" value="UniProtKB-EC"/>
</dbReference>
<dbReference type="GO" id="GO:0005829">
    <property type="term" value="C:cytosol"/>
    <property type="evidence" value="ECO:0007669"/>
    <property type="project" value="TreeGrafter"/>
</dbReference>
<comment type="similarity">
    <text evidence="2">Belongs to the triosephosphate isomerase family.</text>
</comment>
<dbReference type="InterPro" id="IPR000652">
    <property type="entry name" value="Triosephosphate_isomerase"/>
</dbReference>
<keyword evidence="2" id="KW-0963">Cytoplasm</keyword>
<feature type="non-terminal residue" evidence="3">
    <location>
        <position position="150"/>
    </location>
</feature>
<dbReference type="UniPathway" id="UPA00138"/>
<dbReference type="UniPathway" id="UPA00109">
    <property type="reaction ID" value="UER00189"/>
</dbReference>
<dbReference type="PANTHER" id="PTHR21139">
    <property type="entry name" value="TRIOSEPHOSPHATE ISOMERASE"/>
    <property type="match status" value="1"/>
</dbReference>
<dbReference type="GO" id="GO:0006096">
    <property type="term" value="P:glycolytic process"/>
    <property type="evidence" value="ECO:0007669"/>
    <property type="project" value="UniProtKB-UniPathway"/>
</dbReference>
<dbReference type="EC" id="5.3.1.1" evidence="2"/>
<dbReference type="PANTHER" id="PTHR21139:SF2">
    <property type="entry name" value="TRIOSEPHOSPHATE ISOMERASE"/>
    <property type="match status" value="1"/>
</dbReference>
<dbReference type="GO" id="GO:0019563">
    <property type="term" value="P:glycerol catabolic process"/>
    <property type="evidence" value="ECO:0007669"/>
    <property type="project" value="TreeGrafter"/>
</dbReference>
<keyword evidence="2" id="KW-0324">Glycolysis</keyword>
<dbReference type="SUPFAM" id="SSF51351">
    <property type="entry name" value="Triosephosphate isomerase (TIM)"/>
    <property type="match status" value="1"/>
</dbReference>
<organism evidence="3 4">
    <name type="scientific">Arthrobacter agilis</name>
    <dbReference type="NCBI Taxonomy" id="37921"/>
    <lineage>
        <taxon>Bacteria</taxon>
        <taxon>Bacillati</taxon>
        <taxon>Actinomycetota</taxon>
        <taxon>Actinomycetes</taxon>
        <taxon>Micrococcales</taxon>
        <taxon>Micrococcaceae</taxon>
        <taxon>Arthrobacter</taxon>
    </lineage>
</organism>